<evidence type="ECO:0000256" key="2">
    <source>
        <dbReference type="ARBA" id="ARBA00022448"/>
    </source>
</evidence>
<feature type="transmembrane region" description="Helical" evidence="9">
    <location>
        <begin position="65"/>
        <end position="84"/>
    </location>
</feature>
<dbReference type="GO" id="GO:0016020">
    <property type="term" value="C:membrane"/>
    <property type="evidence" value="ECO:0007669"/>
    <property type="project" value="UniProtKB-SubCell"/>
</dbReference>
<feature type="transmembrane region" description="Helical" evidence="9">
    <location>
        <begin position="366"/>
        <end position="386"/>
    </location>
</feature>
<feature type="transmembrane region" description="Helical" evidence="9">
    <location>
        <begin position="125"/>
        <end position="144"/>
    </location>
</feature>
<feature type="region of interest" description="Disordered" evidence="8">
    <location>
        <begin position="827"/>
        <end position="856"/>
    </location>
</feature>
<dbReference type="SUPFAM" id="SSF52402">
    <property type="entry name" value="Adenine nucleotide alpha hydrolases-like"/>
    <property type="match status" value="1"/>
</dbReference>
<evidence type="ECO:0000256" key="5">
    <source>
        <dbReference type="ARBA" id="ARBA00022989"/>
    </source>
</evidence>
<feature type="domain" description="PTS EIIA type-2" evidence="10">
    <location>
        <begin position="681"/>
        <end position="824"/>
    </location>
</feature>
<dbReference type="OrthoDB" id="9793589at2"/>
<keyword evidence="5 9" id="KW-1133">Transmembrane helix</keyword>
<dbReference type="Proteomes" id="UP000000379">
    <property type="component" value="Chromosome"/>
</dbReference>
<dbReference type="RefSeq" id="WP_013179137.1">
    <property type="nucleotide sequence ID" value="NC_014221.1"/>
</dbReference>
<dbReference type="Gene3D" id="1.20.1530.20">
    <property type="match status" value="1"/>
</dbReference>
<evidence type="ECO:0000256" key="9">
    <source>
        <dbReference type="SAM" id="Phobius"/>
    </source>
</evidence>
<dbReference type="Pfam" id="PF00359">
    <property type="entry name" value="PTS_EIIA_2"/>
    <property type="match status" value="1"/>
</dbReference>
<dbReference type="STRING" id="649638.Trad_2672"/>
<dbReference type="GO" id="GO:1902600">
    <property type="term" value="P:proton transmembrane transport"/>
    <property type="evidence" value="ECO:0007669"/>
    <property type="project" value="InterPro"/>
</dbReference>
<feature type="transmembrane region" description="Helical" evidence="9">
    <location>
        <begin position="96"/>
        <end position="119"/>
    </location>
</feature>
<feature type="transmembrane region" description="Helical" evidence="9">
    <location>
        <begin position="337"/>
        <end position="360"/>
    </location>
</feature>
<dbReference type="Gene3D" id="3.40.930.10">
    <property type="entry name" value="Mannitol-specific EII, Chain A"/>
    <property type="match status" value="1"/>
</dbReference>
<feature type="transmembrane region" description="Helical" evidence="9">
    <location>
        <begin position="274"/>
        <end position="298"/>
    </location>
</feature>
<comment type="subcellular location">
    <subcellularLocation>
        <location evidence="1">Membrane</location>
        <topology evidence="1">Multi-pass membrane protein</topology>
    </subcellularLocation>
</comment>
<feature type="transmembrane region" description="Helical" evidence="9">
    <location>
        <begin position="12"/>
        <end position="33"/>
    </location>
</feature>
<feature type="compositionally biased region" description="Basic and acidic residues" evidence="8">
    <location>
        <begin position="827"/>
        <end position="839"/>
    </location>
</feature>
<dbReference type="PROSITE" id="PS51094">
    <property type="entry name" value="PTS_EIIA_TYPE_2"/>
    <property type="match status" value="1"/>
</dbReference>
<dbReference type="Pfam" id="PF00999">
    <property type="entry name" value="Na_H_Exchanger"/>
    <property type="match status" value="1"/>
</dbReference>
<feature type="transmembrane region" description="Helical" evidence="9">
    <location>
        <begin position="220"/>
        <end position="240"/>
    </location>
</feature>
<keyword evidence="4 9" id="KW-0812">Transmembrane</keyword>
<feature type="transmembrane region" description="Helical" evidence="9">
    <location>
        <begin position="156"/>
        <end position="182"/>
    </location>
</feature>
<dbReference type="EMBL" id="CP002049">
    <property type="protein sequence ID" value="ADI15776.1"/>
    <property type="molecule type" value="Genomic_DNA"/>
</dbReference>
<gene>
    <name evidence="11" type="ordered locus">Trad_2672</name>
</gene>
<dbReference type="eggNOG" id="COG0475">
    <property type="taxonomic scope" value="Bacteria"/>
</dbReference>
<protein>
    <submittedName>
        <fullName evidence="11">Sodium/hydrogen exchanger</fullName>
    </submittedName>
</protein>
<dbReference type="Gene3D" id="3.40.50.12370">
    <property type="match status" value="1"/>
</dbReference>
<organism evidence="11 12">
    <name type="scientific">Truepera radiovictrix (strain DSM 17093 / CIP 108686 / LMG 22925 / RQ-24)</name>
    <dbReference type="NCBI Taxonomy" id="649638"/>
    <lineage>
        <taxon>Bacteria</taxon>
        <taxon>Thermotogati</taxon>
        <taxon>Deinococcota</taxon>
        <taxon>Deinococci</taxon>
        <taxon>Trueperales</taxon>
        <taxon>Trueperaceae</taxon>
        <taxon>Truepera</taxon>
    </lineage>
</organism>
<feature type="transmembrane region" description="Helical" evidence="9">
    <location>
        <begin position="40"/>
        <end position="59"/>
    </location>
</feature>
<feature type="transmembrane region" description="Helical" evidence="9">
    <location>
        <begin position="304"/>
        <end position="325"/>
    </location>
</feature>
<dbReference type="InterPro" id="IPR006153">
    <property type="entry name" value="Cation/H_exchanger_TM"/>
</dbReference>
<dbReference type="PANTHER" id="PTHR43562">
    <property type="entry name" value="NAPA-TYPE SODIUM/HYDROGEN ANTIPORTER"/>
    <property type="match status" value="1"/>
</dbReference>
<sequence length="856" mass="91937">MTDLLAHFATPFTDPVLIFAAAMTIFLLVPLLFERLGIPGIIGLILAGTLVGPNGLGLLERDATFQLLGQAGLLYLMFVAGLEIDLGGFRRNRNRSLGFGALTFLIPQGLGTLMALYLLDFSLPVAILLASLFASHTLLAYPVASRLGISKSDVVTTGVGGTIITDTAALLVLTIVAASAVGDLDARFWATLIPSVALYTFLILWGLPRLGRWFFRNVKAGGVAEYSFVLAVAFICSFSAELVRLEPIIGAFLAGLALNRLIPPASTLMTRIEFFGNALFIPFFLVSTGMLVDVQVLIEDRSAWLVAGAMVVTVTLTKFLAAWGTKQIFGYSSAEGMVLFGLSVPQAAATLAAVAVGLNLGLFDEAVLNGAILMILVTCLIGPSVVSHFGRQVAVQEESAPFTLKDAPRRTLIPLANPATASALLDLAFLVRDKSSSEPVLPLTVVPEDENALAQVAGAERMLAHAVVHAAEADVPITPLTRVSQNRASGIVRAATEARATDIIIGWNGKRSAPRAIFGSVIDQVLEQTDQLVMVSKLDHPVSTLKRLVVVLPPLVDYNPGFYDAVHTLKRLAQQLSGDLEVLAVQGDTERLSAHFAGVKPDVRVRYHGITSWAALRRTLRETLTPDDLVVVMSARPGTVAYSSYLERLPGELANLADAFVVLYPSEQAYSSTEEPQGVFALLHREHVLLDLQTPSYAEAIERLLYTAIPKGGVQTQRVLRMLVEDDIGFSSEVLPGVLISHARERGIRQPTLCLGISRQGLSHYSSSHTIYVIVLLLSPAELPMQAHLARLSEVSQQLAHAGQISRLVSCKTPEEVLAWFAQSRSGERARTSRDEPREVIGALGVTSGSPFDAEG</sequence>
<dbReference type="HOGENOM" id="CLU_017738_0_0_0"/>
<dbReference type="KEGG" id="tra:Trad_2672"/>
<name>D7CUJ1_TRURR</name>
<evidence type="ECO:0000256" key="6">
    <source>
        <dbReference type="ARBA" id="ARBA00023065"/>
    </source>
</evidence>
<keyword evidence="2" id="KW-0813">Transport</keyword>
<keyword evidence="3" id="KW-0050">Antiport</keyword>
<evidence type="ECO:0000259" key="10">
    <source>
        <dbReference type="PROSITE" id="PS51094"/>
    </source>
</evidence>
<keyword evidence="7 9" id="KW-0472">Membrane</keyword>
<evidence type="ECO:0000256" key="1">
    <source>
        <dbReference type="ARBA" id="ARBA00004141"/>
    </source>
</evidence>
<dbReference type="InterPro" id="IPR006016">
    <property type="entry name" value="UspA"/>
</dbReference>
<dbReference type="InterPro" id="IPR016152">
    <property type="entry name" value="PTrfase/Anion_transptr"/>
</dbReference>
<dbReference type="GO" id="GO:0015297">
    <property type="term" value="F:antiporter activity"/>
    <property type="evidence" value="ECO:0007669"/>
    <property type="project" value="UniProtKB-KW"/>
</dbReference>
<evidence type="ECO:0000313" key="11">
    <source>
        <dbReference type="EMBL" id="ADI15776.1"/>
    </source>
</evidence>
<reference evidence="11 12" key="2">
    <citation type="journal article" date="2011" name="Stand. Genomic Sci.">
        <title>Complete genome sequence of Truepera radiovictrix type strain (RQ-24).</title>
        <authorList>
            <person name="Ivanova N."/>
            <person name="Rohde C."/>
            <person name="Munk C."/>
            <person name="Nolan M."/>
            <person name="Lucas S."/>
            <person name="Del Rio T.G."/>
            <person name="Tice H."/>
            <person name="Deshpande S."/>
            <person name="Cheng J.F."/>
            <person name="Tapia R."/>
            <person name="Han C."/>
            <person name="Goodwin L."/>
            <person name="Pitluck S."/>
            <person name="Liolios K."/>
            <person name="Mavromatis K."/>
            <person name="Mikhailova N."/>
            <person name="Pati A."/>
            <person name="Chen A."/>
            <person name="Palaniappan K."/>
            <person name="Land M."/>
            <person name="Hauser L."/>
            <person name="Chang Y.J."/>
            <person name="Jeffries C.D."/>
            <person name="Brambilla E."/>
            <person name="Rohde M."/>
            <person name="Goker M."/>
            <person name="Tindall B.J."/>
            <person name="Woyke T."/>
            <person name="Bristow J."/>
            <person name="Eisen J.A."/>
            <person name="Markowitz V."/>
            <person name="Hugenholtz P."/>
            <person name="Kyrpides N.C."/>
            <person name="Klenk H.P."/>
            <person name="Lapidus A."/>
        </authorList>
    </citation>
    <scope>NUCLEOTIDE SEQUENCE [LARGE SCALE GENOMIC DNA]</scope>
    <source>
        <strain evidence="12">DSM 17093 / CIP 108686 / LMG 22925 / RQ-24</strain>
    </source>
</reference>
<evidence type="ECO:0000313" key="12">
    <source>
        <dbReference type="Proteomes" id="UP000000379"/>
    </source>
</evidence>
<dbReference type="InterPro" id="IPR038770">
    <property type="entry name" value="Na+/solute_symporter_sf"/>
</dbReference>
<dbReference type="SUPFAM" id="SSF55804">
    <property type="entry name" value="Phoshotransferase/anion transport protein"/>
    <property type="match status" value="1"/>
</dbReference>
<keyword evidence="6" id="KW-0406">Ion transport</keyword>
<evidence type="ECO:0000256" key="3">
    <source>
        <dbReference type="ARBA" id="ARBA00022449"/>
    </source>
</evidence>
<dbReference type="InterPro" id="IPR002178">
    <property type="entry name" value="PTS_EIIA_type-2_dom"/>
</dbReference>
<reference evidence="12" key="1">
    <citation type="submission" date="2010-05" db="EMBL/GenBank/DDBJ databases">
        <title>The complete genome of Truepera radiovictris DSM 17093.</title>
        <authorList>
            <consortium name="US DOE Joint Genome Institute (JGI-PGF)"/>
            <person name="Lucas S."/>
            <person name="Copeland A."/>
            <person name="Lapidus A."/>
            <person name="Glavina del Rio T."/>
            <person name="Dalin E."/>
            <person name="Tice H."/>
            <person name="Bruce D."/>
            <person name="Goodwin L."/>
            <person name="Pitluck S."/>
            <person name="Kyrpides N."/>
            <person name="Mavromatis K."/>
            <person name="Ovchinnikova G."/>
            <person name="Munk A.C."/>
            <person name="Detter J.C."/>
            <person name="Han C."/>
            <person name="Tapia R."/>
            <person name="Land M."/>
            <person name="Hauser L."/>
            <person name="Markowitz V."/>
            <person name="Cheng J.-F."/>
            <person name="Hugenholtz P."/>
            <person name="Woyke T."/>
            <person name="Wu D."/>
            <person name="Tindall B."/>
            <person name="Pomrenke H.G."/>
            <person name="Brambilla E."/>
            <person name="Klenk H.-P."/>
            <person name="Eisen J.A."/>
        </authorList>
    </citation>
    <scope>NUCLEOTIDE SEQUENCE [LARGE SCALE GENOMIC DNA]</scope>
    <source>
        <strain evidence="12">DSM 17093 / CIP 108686 / LMG 22925 / RQ-24</strain>
    </source>
</reference>
<keyword evidence="12" id="KW-1185">Reference proteome</keyword>
<feature type="transmembrane region" description="Helical" evidence="9">
    <location>
        <begin position="188"/>
        <end position="208"/>
    </location>
</feature>
<proteinExistence type="predicted"/>
<dbReference type="PANTHER" id="PTHR43562:SF4">
    <property type="entry name" value="NA(+)_H(+) ANTIPORTER NHAS5"/>
    <property type="match status" value="1"/>
</dbReference>
<dbReference type="eggNOG" id="COG1762">
    <property type="taxonomic scope" value="Bacteria"/>
</dbReference>
<evidence type="ECO:0000256" key="8">
    <source>
        <dbReference type="SAM" id="MobiDB-lite"/>
    </source>
</evidence>
<dbReference type="eggNOG" id="COG0589">
    <property type="taxonomic scope" value="Bacteria"/>
</dbReference>
<dbReference type="Pfam" id="PF00582">
    <property type="entry name" value="Usp"/>
    <property type="match status" value="1"/>
</dbReference>
<evidence type="ECO:0000256" key="7">
    <source>
        <dbReference type="ARBA" id="ARBA00023136"/>
    </source>
</evidence>
<evidence type="ECO:0000256" key="4">
    <source>
        <dbReference type="ARBA" id="ARBA00022692"/>
    </source>
</evidence>
<dbReference type="AlphaFoldDB" id="D7CUJ1"/>
<accession>D7CUJ1</accession>